<protein>
    <submittedName>
        <fullName evidence="1">Uncharacterized protein</fullName>
    </submittedName>
</protein>
<dbReference type="EMBL" id="JAAAID010004079">
    <property type="protein sequence ID" value="KAF9994393.1"/>
    <property type="molecule type" value="Genomic_DNA"/>
</dbReference>
<name>A0A9P6ME27_9FUNG</name>
<evidence type="ECO:0000313" key="1">
    <source>
        <dbReference type="EMBL" id="KAF9994393.1"/>
    </source>
</evidence>
<dbReference type="AlphaFoldDB" id="A0A9P6ME27"/>
<organism evidence="1 2">
    <name type="scientific">Entomortierella chlamydospora</name>
    <dbReference type="NCBI Taxonomy" id="101097"/>
    <lineage>
        <taxon>Eukaryota</taxon>
        <taxon>Fungi</taxon>
        <taxon>Fungi incertae sedis</taxon>
        <taxon>Mucoromycota</taxon>
        <taxon>Mortierellomycotina</taxon>
        <taxon>Mortierellomycetes</taxon>
        <taxon>Mortierellales</taxon>
        <taxon>Mortierellaceae</taxon>
        <taxon>Entomortierella</taxon>
    </lineage>
</organism>
<comment type="caution">
    <text evidence="1">The sequence shown here is derived from an EMBL/GenBank/DDBJ whole genome shotgun (WGS) entry which is preliminary data.</text>
</comment>
<accession>A0A9P6ME27</accession>
<evidence type="ECO:0000313" key="2">
    <source>
        <dbReference type="Proteomes" id="UP000703661"/>
    </source>
</evidence>
<proteinExistence type="predicted"/>
<sequence>MFGTPPEAIKPVDKNEPVRILGVWVTESGTFKSAERIVEQEVKTICNIIAPKAVTDKQTTYIVNNVLIPRVLYRISAQILKPSFLKRMTGKYVLLCKRKARMPSTTPNSIMHHHRLYGVKRLADAQAEEQISTLFLRLNDKGLTGRISRARVMALQRKNKIAALPTKEPWNVKRYKHNFTSGVCSLMAERGIAFDLDLTGDFGVPNNAFTVEEFFKDRINKKELTHLADCRIYFVQQLLTEDGSLKSWKQMRTPRRHPRLSPEWFNKLQDLISQTNYTQTYIADWCEDKLDYIQQFHDRDEWEGSDDSYISEVEGVTEDEGIPQVIPRQRPIEAPEDRSKRKAAFIQLGLDKHVNIPTEERARKENELANTFEAQERLAKVTWEANESCRVWNKEKELKQKLRQDSRRQGPVWQ</sequence>
<dbReference type="Proteomes" id="UP000703661">
    <property type="component" value="Unassembled WGS sequence"/>
</dbReference>
<gene>
    <name evidence="1" type="ORF">BGZ80_007815</name>
</gene>
<feature type="non-terminal residue" evidence="1">
    <location>
        <position position="414"/>
    </location>
</feature>
<reference evidence="1" key="1">
    <citation type="journal article" date="2020" name="Fungal Divers.">
        <title>Resolving the Mortierellaceae phylogeny through synthesis of multi-gene phylogenetics and phylogenomics.</title>
        <authorList>
            <person name="Vandepol N."/>
            <person name="Liber J."/>
            <person name="Desiro A."/>
            <person name="Na H."/>
            <person name="Kennedy M."/>
            <person name="Barry K."/>
            <person name="Grigoriev I.V."/>
            <person name="Miller A.N."/>
            <person name="O'Donnell K."/>
            <person name="Stajich J.E."/>
            <person name="Bonito G."/>
        </authorList>
    </citation>
    <scope>NUCLEOTIDE SEQUENCE</scope>
    <source>
        <strain evidence="1">NRRL 2769</strain>
    </source>
</reference>
<keyword evidence="2" id="KW-1185">Reference proteome</keyword>